<dbReference type="SUPFAM" id="SSF46785">
    <property type="entry name" value="Winged helix' DNA-binding domain"/>
    <property type="match status" value="1"/>
</dbReference>
<comment type="caution">
    <text evidence="4">The sequence shown here is derived from an EMBL/GenBank/DDBJ whole genome shotgun (WGS) entry which is preliminary data.</text>
</comment>
<reference evidence="4 5" key="1">
    <citation type="submission" date="2018-06" db="EMBL/GenBank/DDBJ databases">
        <authorList>
            <consortium name="Pathogen Informatics"/>
            <person name="Doyle S."/>
        </authorList>
    </citation>
    <scope>NUCLEOTIDE SEQUENCE [LARGE SCALE GENOMIC DNA]</scope>
    <source>
        <strain evidence="4 5">NCTC10588</strain>
    </source>
</reference>
<dbReference type="SMART" id="SM00347">
    <property type="entry name" value="HTH_MARR"/>
    <property type="match status" value="1"/>
</dbReference>
<keyword evidence="1" id="KW-0805">Transcription regulation</keyword>
<dbReference type="InterPro" id="IPR036390">
    <property type="entry name" value="WH_DNA-bd_sf"/>
</dbReference>
<keyword evidence="2" id="KW-0238">DNA-binding</keyword>
<accession>A0A1T3DL98</accession>
<dbReference type="Pfam" id="PF12802">
    <property type="entry name" value="MarR_2"/>
    <property type="match status" value="1"/>
</dbReference>
<dbReference type="PROSITE" id="PS50995">
    <property type="entry name" value="HTH_MARR_2"/>
    <property type="match status" value="1"/>
</dbReference>
<name>A0A1T3DL98_9FLAO</name>
<dbReference type="InterPro" id="IPR036388">
    <property type="entry name" value="WH-like_DNA-bd_sf"/>
</dbReference>
<proteinExistence type="predicted"/>
<dbReference type="PANTHER" id="PTHR42756">
    <property type="entry name" value="TRANSCRIPTIONAL REGULATOR, MARR"/>
    <property type="match status" value="1"/>
</dbReference>
<dbReference type="RefSeq" id="WP_078412840.1">
    <property type="nucleotide sequence ID" value="NZ_CP014340.1"/>
</dbReference>
<organism evidence="4 5">
    <name type="scientific">Elizabethkingia anophelis</name>
    <dbReference type="NCBI Taxonomy" id="1117645"/>
    <lineage>
        <taxon>Bacteria</taxon>
        <taxon>Pseudomonadati</taxon>
        <taxon>Bacteroidota</taxon>
        <taxon>Flavobacteriia</taxon>
        <taxon>Flavobacteriales</taxon>
        <taxon>Weeksellaceae</taxon>
        <taxon>Elizabethkingia</taxon>
    </lineage>
</organism>
<evidence type="ECO:0000256" key="2">
    <source>
        <dbReference type="ARBA" id="ARBA00023125"/>
    </source>
</evidence>
<sequence length="162" mass="18941">MDFIKTLGYKALDSRLKRISDRMSHDVRKLYKEIDIDIEPNWYLIFMLLQNRGEISIADIAESLGYSHPSVVVIVKKMSEKDYLHIQKDKDDKRKQLVSLSSKATEILPELELIWQSCESAILKLLSDDLSIFSFLDDIDAELKANSFYNRFKQEYQKSINT</sequence>
<dbReference type="EMBL" id="UFYD01000001">
    <property type="protein sequence ID" value="STD11262.1"/>
    <property type="molecule type" value="Genomic_DNA"/>
</dbReference>
<dbReference type="InterPro" id="IPR000835">
    <property type="entry name" value="HTH_MarR-typ"/>
</dbReference>
<dbReference type="Gene3D" id="1.10.10.10">
    <property type="entry name" value="Winged helix-like DNA-binding domain superfamily/Winged helix DNA-binding domain"/>
    <property type="match status" value="1"/>
</dbReference>
<evidence type="ECO:0000313" key="5">
    <source>
        <dbReference type="Proteomes" id="UP000254876"/>
    </source>
</evidence>
<dbReference type="PANTHER" id="PTHR42756:SF1">
    <property type="entry name" value="TRANSCRIPTIONAL REPRESSOR OF EMRAB OPERON"/>
    <property type="match status" value="1"/>
</dbReference>
<dbReference type="GO" id="GO:0003677">
    <property type="term" value="F:DNA binding"/>
    <property type="evidence" value="ECO:0007669"/>
    <property type="project" value="UniProtKB-KW"/>
</dbReference>
<keyword evidence="3" id="KW-0804">Transcription</keyword>
<dbReference type="Proteomes" id="UP000254876">
    <property type="component" value="Unassembled WGS sequence"/>
</dbReference>
<dbReference type="GO" id="GO:0003700">
    <property type="term" value="F:DNA-binding transcription factor activity"/>
    <property type="evidence" value="ECO:0007669"/>
    <property type="project" value="InterPro"/>
</dbReference>
<evidence type="ECO:0000256" key="1">
    <source>
        <dbReference type="ARBA" id="ARBA00023015"/>
    </source>
</evidence>
<evidence type="ECO:0000313" key="4">
    <source>
        <dbReference type="EMBL" id="STD11262.1"/>
    </source>
</evidence>
<evidence type="ECO:0000256" key="3">
    <source>
        <dbReference type="ARBA" id="ARBA00023163"/>
    </source>
</evidence>
<gene>
    <name evidence="4" type="ORF">NCTC10588_03377</name>
</gene>
<dbReference type="AlphaFoldDB" id="A0A1T3DL98"/>
<protein>
    <submittedName>
        <fullName evidence="4">Transcriptional regulator Hpr</fullName>
    </submittedName>
</protein>